<proteinExistence type="predicted"/>
<evidence type="ECO:0000313" key="1">
    <source>
        <dbReference type="EMBL" id="JAH83958.1"/>
    </source>
</evidence>
<name>A0A0E9W366_ANGAN</name>
<dbReference type="AlphaFoldDB" id="A0A0E9W366"/>
<reference evidence="1" key="1">
    <citation type="submission" date="2014-11" db="EMBL/GenBank/DDBJ databases">
        <authorList>
            <person name="Amaro Gonzalez C."/>
        </authorList>
    </citation>
    <scope>NUCLEOTIDE SEQUENCE</scope>
</reference>
<reference evidence="1" key="2">
    <citation type="journal article" date="2015" name="Fish Shellfish Immunol.">
        <title>Early steps in the European eel (Anguilla anguilla)-Vibrio vulnificus interaction in the gills: Role of the RtxA13 toxin.</title>
        <authorList>
            <person name="Callol A."/>
            <person name="Pajuelo D."/>
            <person name="Ebbesson L."/>
            <person name="Teles M."/>
            <person name="MacKenzie S."/>
            <person name="Amaro C."/>
        </authorList>
    </citation>
    <scope>NUCLEOTIDE SEQUENCE</scope>
</reference>
<sequence length="46" mass="5247">MPYPYFTLRPNCYAAAKHSSDCASRVPCVCWIFPTAFFLCDHSDTI</sequence>
<protein>
    <submittedName>
        <fullName evidence="1">Uncharacterized protein</fullName>
    </submittedName>
</protein>
<organism evidence="1">
    <name type="scientific">Anguilla anguilla</name>
    <name type="common">European freshwater eel</name>
    <name type="synonym">Muraena anguilla</name>
    <dbReference type="NCBI Taxonomy" id="7936"/>
    <lineage>
        <taxon>Eukaryota</taxon>
        <taxon>Metazoa</taxon>
        <taxon>Chordata</taxon>
        <taxon>Craniata</taxon>
        <taxon>Vertebrata</taxon>
        <taxon>Euteleostomi</taxon>
        <taxon>Actinopterygii</taxon>
        <taxon>Neopterygii</taxon>
        <taxon>Teleostei</taxon>
        <taxon>Anguilliformes</taxon>
        <taxon>Anguillidae</taxon>
        <taxon>Anguilla</taxon>
    </lineage>
</organism>
<accession>A0A0E9W366</accession>
<dbReference type="EMBL" id="GBXM01024619">
    <property type="protein sequence ID" value="JAH83958.1"/>
    <property type="molecule type" value="Transcribed_RNA"/>
</dbReference>